<dbReference type="PANTHER" id="PTHR43135">
    <property type="entry name" value="ALPHA-D-RIBOSE 1-METHYLPHOSPHONATE 5-TRIPHOSPHATE DIPHOSPHATASE"/>
    <property type="match status" value="1"/>
</dbReference>
<evidence type="ECO:0000313" key="2">
    <source>
        <dbReference type="Proteomes" id="UP001597548"/>
    </source>
</evidence>
<dbReference type="Proteomes" id="UP001597548">
    <property type="component" value="Unassembled WGS sequence"/>
</dbReference>
<protein>
    <recommendedName>
        <fullName evidence="3">Imidazolonepropionase</fullName>
    </recommendedName>
</protein>
<keyword evidence="2" id="KW-1185">Reference proteome</keyword>
<dbReference type="Gene3D" id="3.20.20.140">
    <property type="entry name" value="Metal-dependent hydrolases"/>
    <property type="match status" value="1"/>
</dbReference>
<dbReference type="InterPro" id="IPR051781">
    <property type="entry name" value="Metallo-dep_Hydrolase"/>
</dbReference>
<dbReference type="PROSITE" id="PS51257">
    <property type="entry name" value="PROKAR_LIPOPROTEIN"/>
    <property type="match status" value="1"/>
</dbReference>
<gene>
    <name evidence="1" type="ORF">ACFS29_08785</name>
</gene>
<comment type="caution">
    <text evidence="1">The sequence shown here is derived from an EMBL/GenBank/DDBJ whole genome shotgun (WGS) entry which is preliminary data.</text>
</comment>
<dbReference type="EMBL" id="JBHUOS010000008">
    <property type="protein sequence ID" value="MFD2915731.1"/>
    <property type="molecule type" value="Genomic_DNA"/>
</dbReference>
<evidence type="ECO:0000313" key="1">
    <source>
        <dbReference type="EMBL" id="MFD2915731.1"/>
    </source>
</evidence>
<dbReference type="SUPFAM" id="SSF51338">
    <property type="entry name" value="Composite domain of metallo-dependent hydrolases"/>
    <property type="match status" value="1"/>
</dbReference>
<reference evidence="2" key="1">
    <citation type="journal article" date="2019" name="Int. J. Syst. Evol. Microbiol.">
        <title>The Global Catalogue of Microorganisms (GCM) 10K type strain sequencing project: providing services to taxonomists for standard genome sequencing and annotation.</title>
        <authorList>
            <consortium name="The Broad Institute Genomics Platform"/>
            <consortium name="The Broad Institute Genome Sequencing Center for Infectious Disease"/>
            <person name="Wu L."/>
            <person name="Ma J."/>
        </authorList>
    </citation>
    <scope>NUCLEOTIDE SEQUENCE [LARGE SCALE GENOMIC DNA]</scope>
    <source>
        <strain evidence="2">KCTC 32514</strain>
    </source>
</reference>
<dbReference type="InterPro" id="IPR011059">
    <property type="entry name" value="Metal-dep_hydrolase_composite"/>
</dbReference>
<dbReference type="SUPFAM" id="SSF51556">
    <property type="entry name" value="Metallo-dependent hydrolases"/>
    <property type="match status" value="1"/>
</dbReference>
<dbReference type="InterPro" id="IPR032466">
    <property type="entry name" value="Metal_Hydrolase"/>
</dbReference>
<proteinExistence type="predicted"/>
<organism evidence="1 2">
    <name type="scientific">Psychroserpens luteus</name>
    <dbReference type="NCBI Taxonomy" id="1434066"/>
    <lineage>
        <taxon>Bacteria</taxon>
        <taxon>Pseudomonadati</taxon>
        <taxon>Bacteroidota</taxon>
        <taxon>Flavobacteriia</taxon>
        <taxon>Flavobacteriales</taxon>
        <taxon>Flavobacteriaceae</taxon>
        <taxon>Psychroserpens</taxon>
    </lineage>
</organism>
<sequence>MKFFRYSFLVLCIVAISCKEQKATSIVTESTDSNYILLENATILDLDNLGSTTNDIVKGCLLIKDDQIEWVGKCADKPNIPEHTKIIDASDKYIIPGLFDGFAAINNQSYCNAYLYMGVTNIISVDGGRRGDFYGEGKPTPNMYRLEGVGLEKMSTETMISEIDTLKARGYDVLLLMYGLTPDQIQIAIEKAKQLNMATIGEMGNTTYKEGMDMGIHAFVHTTRYSLDVASREMAKSIANEPFSNELDSPKWTYYKFLTQLKKDYPPLQEHAKNLGQSNSFIIPTLSLSYLDIPDHKNPWDETVSSILNPEDINRPADSKTGNHKVDSLEQNAYTNLIMNELNTIEPVYYKNGAKYLAGSGTDVWGTMPGISLHTELNLLHRMGLTKRETIAAATTNFEKAFGWENGVIKKGYTANILILNENPLEDLDHLKDIEFLLLNGEIIDTAQLLN</sequence>
<dbReference type="Gene3D" id="2.30.40.10">
    <property type="entry name" value="Urease, subunit C, domain 1"/>
    <property type="match status" value="2"/>
</dbReference>
<accession>A0ABW5ZTA4</accession>
<evidence type="ECO:0008006" key="3">
    <source>
        <dbReference type="Google" id="ProtNLM"/>
    </source>
</evidence>
<dbReference type="RefSeq" id="WP_194509379.1">
    <property type="nucleotide sequence ID" value="NZ_JADILU010000007.1"/>
</dbReference>
<name>A0ABW5ZTA4_9FLAO</name>
<dbReference type="PANTHER" id="PTHR43135:SF3">
    <property type="entry name" value="ALPHA-D-RIBOSE 1-METHYLPHOSPHONATE 5-TRIPHOSPHATE DIPHOSPHATASE"/>
    <property type="match status" value="1"/>
</dbReference>